<dbReference type="FunFam" id="3.40.50.300:FF:000010">
    <property type="entry name" value="Chaperone clpB 1, putative"/>
    <property type="match status" value="1"/>
</dbReference>
<dbReference type="CDD" id="cd00009">
    <property type="entry name" value="AAA"/>
    <property type="match status" value="1"/>
</dbReference>
<dbReference type="InterPro" id="IPR036628">
    <property type="entry name" value="Clp_N_dom_sf"/>
</dbReference>
<dbReference type="CDD" id="cd19499">
    <property type="entry name" value="RecA-like_ClpB_Hsp104-like"/>
    <property type="match status" value="1"/>
</dbReference>
<feature type="region of interest" description="Disordered" evidence="8">
    <location>
        <begin position="759"/>
        <end position="828"/>
    </location>
</feature>
<dbReference type="Pfam" id="PF07724">
    <property type="entry name" value="AAA_2"/>
    <property type="match status" value="1"/>
</dbReference>
<evidence type="ECO:0000256" key="3">
    <source>
        <dbReference type="ARBA" id="ARBA00022741"/>
    </source>
</evidence>
<dbReference type="PANTHER" id="PTHR11638">
    <property type="entry name" value="ATP-DEPENDENT CLP PROTEASE"/>
    <property type="match status" value="1"/>
</dbReference>
<protein>
    <submittedName>
        <fullName evidence="10">ATP-dependent Clp protease ATP-binding subunit ClpA</fullName>
    </submittedName>
</protein>
<feature type="domain" description="Clp R" evidence="9">
    <location>
        <begin position="1"/>
        <end position="148"/>
    </location>
</feature>
<organism evidence="10 11">
    <name type="scientific">Methylobacterium phyllostachyos</name>
    <dbReference type="NCBI Taxonomy" id="582672"/>
    <lineage>
        <taxon>Bacteria</taxon>
        <taxon>Pseudomonadati</taxon>
        <taxon>Pseudomonadota</taxon>
        <taxon>Alphaproteobacteria</taxon>
        <taxon>Hyphomicrobiales</taxon>
        <taxon>Methylobacteriaceae</taxon>
        <taxon>Methylobacterium</taxon>
    </lineage>
</organism>
<dbReference type="InterPro" id="IPR004176">
    <property type="entry name" value="Clp_R_N"/>
</dbReference>
<evidence type="ECO:0000313" key="10">
    <source>
        <dbReference type="EMBL" id="SDO08851.1"/>
    </source>
</evidence>
<dbReference type="GO" id="GO:0008233">
    <property type="term" value="F:peptidase activity"/>
    <property type="evidence" value="ECO:0007669"/>
    <property type="project" value="UniProtKB-KW"/>
</dbReference>
<evidence type="ECO:0000256" key="2">
    <source>
        <dbReference type="ARBA" id="ARBA00022737"/>
    </source>
</evidence>
<gene>
    <name evidence="10" type="ORF">SAMN05216360_114172</name>
</gene>
<evidence type="ECO:0000256" key="4">
    <source>
        <dbReference type="ARBA" id="ARBA00022840"/>
    </source>
</evidence>
<dbReference type="Gene3D" id="3.40.50.300">
    <property type="entry name" value="P-loop containing nucleotide triphosphate hydrolases"/>
    <property type="match status" value="2"/>
</dbReference>
<dbReference type="GO" id="GO:0005524">
    <property type="term" value="F:ATP binding"/>
    <property type="evidence" value="ECO:0007669"/>
    <property type="project" value="UniProtKB-KW"/>
</dbReference>
<dbReference type="InterPro" id="IPR018368">
    <property type="entry name" value="ClpA/B_CS1"/>
</dbReference>
<dbReference type="SMART" id="SM00382">
    <property type="entry name" value="AAA"/>
    <property type="match status" value="2"/>
</dbReference>
<accession>A0A1H0GQ76</accession>
<dbReference type="AlphaFoldDB" id="A0A1H0GQ76"/>
<dbReference type="SUPFAM" id="SSF81923">
    <property type="entry name" value="Double Clp-N motif"/>
    <property type="match status" value="1"/>
</dbReference>
<dbReference type="InterPro" id="IPR027417">
    <property type="entry name" value="P-loop_NTPase"/>
</dbReference>
<dbReference type="GO" id="GO:0043335">
    <property type="term" value="P:protein unfolding"/>
    <property type="evidence" value="ECO:0007669"/>
    <property type="project" value="InterPro"/>
</dbReference>
<dbReference type="InterPro" id="IPR013461">
    <property type="entry name" value="ClpA"/>
</dbReference>
<evidence type="ECO:0000259" key="9">
    <source>
        <dbReference type="PROSITE" id="PS51903"/>
    </source>
</evidence>
<reference evidence="11" key="1">
    <citation type="submission" date="2016-10" db="EMBL/GenBank/DDBJ databases">
        <authorList>
            <person name="Varghese N."/>
            <person name="Submissions S."/>
        </authorList>
    </citation>
    <scope>NUCLEOTIDE SEQUENCE [LARGE SCALE GENOMIC DNA]</scope>
    <source>
        <strain evidence="11">BL47</strain>
    </source>
</reference>
<sequence>MPSFSRSLEQALHRALALAGERRHEYATLEHLLLALVDDQDAAAVMRACNVEVDTLKRSLIDYVDTELSNLTGDGRQDAKPTAGFQRVIQRAVIHVQSSGREEVTGANVLVAIFAERESHAAYFLQEQDMTRYDAVNYISHGIAKRPGASESKPVRGAEEEGAAERPSDDGDPRGAKKKGDALDAYCVNLNKKARDGKIDPLIGRHSEVERTIQVLCRRQKNNPLLVGDPGVGKTAIAEGLARKIIQHEVPEVLADATVFSLDMGTLLAGTRYRGDFEERLKQVMKEIEAHPNAIMFIDEIHTVIGAGATSGGAMDASNLLKPALASGTLRCIGSTTYKEYRQYFEKDRALVRRFQKIDVNEPSIPDTIEIVKGLRPYFEEFHKLKYTTEAVKAAVELSARYINDRKLPDKAIDVIDETGASQMLVPEARRKRTIGIKEIEATIATMARIPPKTVSKDDAVVLQHLTENLKRVVYGQPNAIEALTSAIKLARAGLRDPDKPIGSYLFAGPTGVGKTEAAKQLAASLGVEMLRFDMSEYMERHTVSRLIGAPPGYVGFDQGGLLTDGIDQHPHCVLLLDEIEKAHPDLFNILLQVMDHGKLTDHNGKQVDFRNVIIIMTTNAGASDLAKSAYGFTQTKRTGDDVEAINKLFAPEFRNRLDAIISFGHLPKEVVAKVVDKFVLQLEAQLADRNVTIELSDEARAWLVEHGYDDAMGARPMARLIQSTIKTPLADEVLFGKLKDGGAVRVIVRKPEDEEAKAGTKESLGFDFPAGPVTPKPEADVTNAAKRHKRAKPRTAVRKKMPKDDKGGGGGSGGGVRTVPKVPLVRA</sequence>
<dbReference type="GO" id="GO:0006508">
    <property type="term" value="P:proteolysis"/>
    <property type="evidence" value="ECO:0007669"/>
    <property type="project" value="UniProtKB-KW"/>
</dbReference>
<keyword evidence="10" id="KW-0645">Protease</keyword>
<keyword evidence="5 7" id="KW-0143">Chaperone</keyword>
<evidence type="ECO:0000256" key="1">
    <source>
        <dbReference type="ARBA" id="ARBA00008675"/>
    </source>
</evidence>
<keyword evidence="11" id="KW-1185">Reference proteome</keyword>
<dbReference type="EMBL" id="FNHS01000014">
    <property type="protein sequence ID" value="SDO08851.1"/>
    <property type="molecule type" value="Genomic_DNA"/>
</dbReference>
<feature type="region of interest" description="Disordered" evidence="8">
    <location>
        <begin position="146"/>
        <end position="178"/>
    </location>
</feature>
<dbReference type="InterPro" id="IPR050130">
    <property type="entry name" value="ClpA_ClpB"/>
</dbReference>
<dbReference type="Pfam" id="PF02861">
    <property type="entry name" value="Clp_N"/>
    <property type="match status" value="1"/>
</dbReference>
<evidence type="ECO:0000256" key="8">
    <source>
        <dbReference type="SAM" id="MobiDB-lite"/>
    </source>
</evidence>
<dbReference type="PROSITE" id="PS00871">
    <property type="entry name" value="CLPAB_2"/>
    <property type="match status" value="1"/>
</dbReference>
<dbReference type="GO" id="GO:0005737">
    <property type="term" value="C:cytoplasm"/>
    <property type="evidence" value="ECO:0007669"/>
    <property type="project" value="TreeGrafter"/>
</dbReference>
<feature type="compositionally biased region" description="Basic and acidic residues" evidence="8">
    <location>
        <begin position="153"/>
        <end position="178"/>
    </location>
</feature>
<comment type="similarity">
    <text evidence="1 7">Belongs to the ClpA/ClpB family.</text>
</comment>
<dbReference type="InterPro" id="IPR028299">
    <property type="entry name" value="ClpA/B_CS2"/>
</dbReference>
<dbReference type="GO" id="GO:0034605">
    <property type="term" value="P:cellular response to heat"/>
    <property type="evidence" value="ECO:0007669"/>
    <property type="project" value="TreeGrafter"/>
</dbReference>
<dbReference type="PROSITE" id="PS51903">
    <property type="entry name" value="CLP_R"/>
    <property type="match status" value="1"/>
</dbReference>
<dbReference type="SMART" id="SM01086">
    <property type="entry name" value="ClpB_D2-small"/>
    <property type="match status" value="1"/>
</dbReference>
<keyword evidence="10" id="KW-0378">Hydrolase</keyword>
<evidence type="ECO:0000256" key="6">
    <source>
        <dbReference type="PROSITE-ProRule" id="PRU01251"/>
    </source>
</evidence>
<dbReference type="Pfam" id="PF17871">
    <property type="entry name" value="AAA_lid_9"/>
    <property type="match status" value="1"/>
</dbReference>
<dbReference type="InterPro" id="IPR019489">
    <property type="entry name" value="Clp_ATPase_C"/>
</dbReference>
<name>A0A1H0GQ76_9HYPH</name>
<dbReference type="InterPro" id="IPR003959">
    <property type="entry name" value="ATPase_AAA_core"/>
</dbReference>
<proteinExistence type="inferred from homology"/>
<keyword evidence="3 7" id="KW-0547">Nucleotide-binding</keyword>
<dbReference type="InterPro" id="IPR003593">
    <property type="entry name" value="AAA+_ATPase"/>
</dbReference>
<dbReference type="OrthoDB" id="9803641at2"/>
<dbReference type="InterPro" id="IPR001270">
    <property type="entry name" value="ClpA/B"/>
</dbReference>
<dbReference type="Proteomes" id="UP000198704">
    <property type="component" value="Unassembled WGS sequence"/>
</dbReference>
<dbReference type="Gene3D" id="1.10.1780.10">
    <property type="entry name" value="Clp, N-terminal domain"/>
    <property type="match status" value="1"/>
</dbReference>
<dbReference type="PRINTS" id="PR00300">
    <property type="entry name" value="CLPPROTEASEA"/>
</dbReference>
<evidence type="ECO:0000256" key="7">
    <source>
        <dbReference type="RuleBase" id="RU004432"/>
    </source>
</evidence>
<dbReference type="Pfam" id="PF00004">
    <property type="entry name" value="AAA"/>
    <property type="match status" value="1"/>
</dbReference>
<dbReference type="PANTHER" id="PTHR11638:SF111">
    <property type="entry name" value="ATP-DEPENDENT CLP PROTEASE ATP-BINDING SUBUNIT CLPA"/>
    <property type="match status" value="1"/>
</dbReference>
<feature type="compositionally biased region" description="Basic residues" evidence="8">
    <location>
        <begin position="786"/>
        <end position="802"/>
    </location>
</feature>
<dbReference type="PROSITE" id="PS00870">
    <property type="entry name" value="CLPAB_1"/>
    <property type="match status" value="1"/>
</dbReference>
<keyword evidence="4 7" id="KW-0067">ATP-binding</keyword>
<evidence type="ECO:0000256" key="5">
    <source>
        <dbReference type="ARBA" id="ARBA00023186"/>
    </source>
</evidence>
<dbReference type="FunFam" id="3.40.50.300:FF:000025">
    <property type="entry name" value="ATP-dependent Clp protease subunit"/>
    <property type="match status" value="1"/>
</dbReference>
<dbReference type="GO" id="GO:0016887">
    <property type="term" value="F:ATP hydrolysis activity"/>
    <property type="evidence" value="ECO:0007669"/>
    <property type="project" value="InterPro"/>
</dbReference>
<dbReference type="NCBIfam" id="TIGR02639">
    <property type="entry name" value="ClpA"/>
    <property type="match status" value="1"/>
</dbReference>
<evidence type="ECO:0000313" key="11">
    <source>
        <dbReference type="Proteomes" id="UP000198704"/>
    </source>
</evidence>
<dbReference type="STRING" id="582672.SAMN05216360_114172"/>
<dbReference type="Gene3D" id="1.10.8.60">
    <property type="match status" value="2"/>
</dbReference>
<dbReference type="RefSeq" id="WP_091719619.1">
    <property type="nucleotide sequence ID" value="NZ_FNHS01000014.1"/>
</dbReference>
<dbReference type="SUPFAM" id="SSF52540">
    <property type="entry name" value="P-loop containing nucleoside triphosphate hydrolases"/>
    <property type="match status" value="2"/>
</dbReference>
<keyword evidence="2 6" id="KW-0677">Repeat</keyword>
<dbReference type="Pfam" id="PF10431">
    <property type="entry name" value="ClpB_D2-small"/>
    <property type="match status" value="1"/>
</dbReference>
<dbReference type="InterPro" id="IPR041546">
    <property type="entry name" value="ClpA/ClpB_AAA_lid"/>
</dbReference>